<accession>A0ABT9IW54</accession>
<proteinExistence type="inferred from homology"/>
<dbReference type="InterPro" id="IPR020613">
    <property type="entry name" value="Thiolase_CS"/>
</dbReference>
<reference evidence="9 10" key="1">
    <citation type="submission" date="2023-08" db="EMBL/GenBank/DDBJ databases">
        <authorList>
            <person name="Park J.-S."/>
        </authorList>
    </citation>
    <scope>NUCLEOTIDE SEQUENCE [LARGE SCALE GENOMIC DNA]</scope>
    <source>
        <strain evidence="9 10">2205SS18-9</strain>
    </source>
</reference>
<dbReference type="Pfam" id="PF02803">
    <property type="entry name" value="Thiolase_C"/>
    <property type="match status" value="1"/>
</dbReference>
<evidence type="ECO:0000256" key="5">
    <source>
        <dbReference type="ARBA" id="ARBA00030755"/>
    </source>
</evidence>
<dbReference type="RefSeq" id="WP_305990890.1">
    <property type="nucleotide sequence ID" value="NZ_JAVAMP010000002.1"/>
</dbReference>
<dbReference type="PANTHER" id="PTHR18919">
    <property type="entry name" value="ACETYL-COA C-ACYLTRANSFERASE"/>
    <property type="match status" value="1"/>
</dbReference>
<dbReference type="CDD" id="cd00751">
    <property type="entry name" value="thiolase"/>
    <property type="match status" value="1"/>
</dbReference>
<dbReference type="InterPro" id="IPR020617">
    <property type="entry name" value="Thiolase_C"/>
</dbReference>
<organism evidence="9 10">
    <name type="scientific">Chengkuizengella axinellae</name>
    <dbReference type="NCBI Taxonomy" id="3064388"/>
    <lineage>
        <taxon>Bacteria</taxon>
        <taxon>Bacillati</taxon>
        <taxon>Bacillota</taxon>
        <taxon>Bacilli</taxon>
        <taxon>Bacillales</taxon>
        <taxon>Paenibacillaceae</taxon>
        <taxon>Chengkuizengella</taxon>
    </lineage>
</organism>
<keyword evidence="3 6" id="KW-0808">Transferase</keyword>
<dbReference type="Pfam" id="PF00108">
    <property type="entry name" value="Thiolase_N"/>
    <property type="match status" value="1"/>
</dbReference>
<keyword evidence="10" id="KW-1185">Reference proteome</keyword>
<dbReference type="PANTHER" id="PTHR18919:SF107">
    <property type="entry name" value="ACETYL-COA ACETYLTRANSFERASE, CYTOSOLIC"/>
    <property type="match status" value="1"/>
</dbReference>
<feature type="domain" description="Thiolase N-terminal" evidence="7">
    <location>
        <begin position="5"/>
        <end position="263"/>
    </location>
</feature>
<evidence type="ECO:0000259" key="8">
    <source>
        <dbReference type="Pfam" id="PF02803"/>
    </source>
</evidence>
<dbReference type="PROSITE" id="PS00098">
    <property type="entry name" value="THIOLASE_1"/>
    <property type="match status" value="1"/>
</dbReference>
<evidence type="ECO:0000256" key="6">
    <source>
        <dbReference type="RuleBase" id="RU003557"/>
    </source>
</evidence>
<name>A0ABT9IW54_9BACL</name>
<protein>
    <recommendedName>
        <fullName evidence="2">acetyl-CoA C-acetyltransferase</fullName>
        <ecNumber evidence="2">2.3.1.9</ecNumber>
    </recommendedName>
    <alternativeName>
        <fullName evidence="5">Acetoacetyl-CoA thiolase</fullName>
    </alternativeName>
</protein>
<dbReference type="PROSITE" id="PS00099">
    <property type="entry name" value="THIOLASE_3"/>
    <property type="match status" value="1"/>
</dbReference>
<evidence type="ECO:0000256" key="2">
    <source>
        <dbReference type="ARBA" id="ARBA00012705"/>
    </source>
</evidence>
<dbReference type="InterPro" id="IPR020616">
    <property type="entry name" value="Thiolase_N"/>
</dbReference>
<dbReference type="PIRSF" id="PIRSF000429">
    <property type="entry name" value="Ac-CoA_Ac_transf"/>
    <property type="match status" value="1"/>
</dbReference>
<evidence type="ECO:0000256" key="3">
    <source>
        <dbReference type="ARBA" id="ARBA00022679"/>
    </source>
</evidence>
<comment type="caution">
    <text evidence="9">The sequence shown here is derived from an EMBL/GenBank/DDBJ whole genome shotgun (WGS) entry which is preliminary data.</text>
</comment>
<dbReference type="SUPFAM" id="SSF53901">
    <property type="entry name" value="Thiolase-like"/>
    <property type="match status" value="2"/>
</dbReference>
<evidence type="ECO:0000313" key="10">
    <source>
        <dbReference type="Proteomes" id="UP001231941"/>
    </source>
</evidence>
<dbReference type="EMBL" id="JAVAMP010000002">
    <property type="protein sequence ID" value="MDP5273577.1"/>
    <property type="molecule type" value="Genomic_DNA"/>
</dbReference>
<dbReference type="NCBIfam" id="NF006086">
    <property type="entry name" value="PRK08235.1"/>
    <property type="match status" value="1"/>
</dbReference>
<comment type="similarity">
    <text evidence="1 6">Belongs to the thiolase-like superfamily. Thiolase family.</text>
</comment>
<dbReference type="InterPro" id="IPR020615">
    <property type="entry name" value="Thiolase_acyl_enz_int_AS"/>
</dbReference>
<dbReference type="Gene3D" id="3.40.47.10">
    <property type="match status" value="2"/>
</dbReference>
<dbReference type="EC" id="2.3.1.9" evidence="2"/>
<evidence type="ECO:0000256" key="4">
    <source>
        <dbReference type="ARBA" id="ARBA00023315"/>
    </source>
</evidence>
<sequence length="392" mass="41549">MGKTVILSAVRTPFGKFGGSLSSLKAVELGGFAVKEALVRAGMKPEEVDEVILGSVLQGGQGQIPSRQAARLADIPWEVKTETINKVCASGLRSITIGDQIIRSGDEDVILAGGMESMSTAPYFMENTRWGLRMGDSSMKDLMIHDGLTCSFFGVHMGTYGNEVAEEYGITREEQDEWAYRSHMKALAAIEDGKLAEEIVPIEISDRKGKTLIIDTDETPRKDTSLDKLSALKPVFGHTGTITAGNAPGVNDGAAALVLMDEERAHNEGRQPLARILGHAEVSVEAKDFPKTPGLVINKLLKKTKKTAENIHLFEINEAFAAVALASQQIASLDASKINVNGGAVALGHPIGASGARIVTTLVHELRRRGGGLGIAAICSGGGQGDAILVEV</sequence>
<gene>
    <name evidence="9" type="ORF">Q5Y73_05635</name>
</gene>
<evidence type="ECO:0000259" key="7">
    <source>
        <dbReference type="Pfam" id="PF00108"/>
    </source>
</evidence>
<dbReference type="InterPro" id="IPR002155">
    <property type="entry name" value="Thiolase"/>
</dbReference>
<evidence type="ECO:0000313" key="9">
    <source>
        <dbReference type="EMBL" id="MDP5273577.1"/>
    </source>
</evidence>
<keyword evidence="4 6" id="KW-0012">Acyltransferase</keyword>
<evidence type="ECO:0000256" key="1">
    <source>
        <dbReference type="ARBA" id="ARBA00010982"/>
    </source>
</evidence>
<dbReference type="InterPro" id="IPR020610">
    <property type="entry name" value="Thiolase_AS"/>
</dbReference>
<feature type="domain" description="Thiolase C-terminal" evidence="8">
    <location>
        <begin position="271"/>
        <end position="391"/>
    </location>
</feature>
<dbReference type="InterPro" id="IPR016039">
    <property type="entry name" value="Thiolase-like"/>
</dbReference>
<dbReference type="PROSITE" id="PS00737">
    <property type="entry name" value="THIOLASE_2"/>
    <property type="match status" value="1"/>
</dbReference>
<dbReference type="GO" id="GO:0003985">
    <property type="term" value="F:acetyl-CoA C-acetyltransferase activity"/>
    <property type="evidence" value="ECO:0007669"/>
    <property type="project" value="UniProtKB-EC"/>
</dbReference>
<dbReference type="Proteomes" id="UP001231941">
    <property type="component" value="Unassembled WGS sequence"/>
</dbReference>
<dbReference type="NCBIfam" id="TIGR01930">
    <property type="entry name" value="AcCoA-C-Actrans"/>
    <property type="match status" value="1"/>
</dbReference>